<dbReference type="SUPFAM" id="SSF56176">
    <property type="entry name" value="FAD-binding/transporter-associated domain-like"/>
    <property type="match status" value="1"/>
</dbReference>
<dbReference type="Proteomes" id="UP001431902">
    <property type="component" value="Unassembled WGS sequence"/>
</dbReference>
<feature type="domain" description="FAD-binding PCMH-type" evidence="3">
    <location>
        <begin position="1"/>
        <end position="170"/>
    </location>
</feature>
<dbReference type="GO" id="GO:0019154">
    <property type="term" value="F:glycolate dehydrogenase activity"/>
    <property type="evidence" value="ECO:0007669"/>
    <property type="project" value="UniProtKB-EC"/>
</dbReference>
<evidence type="ECO:0000256" key="1">
    <source>
        <dbReference type="ARBA" id="ARBA00022630"/>
    </source>
</evidence>
<keyword evidence="5" id="KW-1185">Reference proteome</keyword>
<name>A0ABT6X963_9BURK</name>
<evidence type="ECO:0000256" key="2">
    <source>
        <dbReference type="ARBA" id="ARBA00022827"/>
    </source>
</evidence>
<organism evidence="4 5">
    <name type="scientific">Limnohabitans lacus</name>
    <dbReference type="NCBI Taxonomy" id="3045173"/>
    <lineage>
        <taxon>Bacteria</taxon>
        <taxon>Pseudomonadati</taxon>
        <taxon>Pseudomonadota</taxon>
        <taxon>Betaproteobacteria</taxon>
        <taxon>Burkholderiales</taxon>
        <taxon>Comamonadaceae</taxon>
        <taxon>Limnohabitans</taxon>
    </lineage>
</organism>
<dbReference type="InterPro" id="IPR016164">
    <property type="entry name" value="FAD-linked_Oxase-like_C"/>
</dbReference>
<gene>
    <name evidence="4" type="primary">glcE</name>
    <name evidence="4" type="ORF">QLQ16_11940</name>
</gene>
<evidence type="ECO:0000259" key="3">
    <source>
        <dbReference type="PROSITE" id="PS51387"/>
    </source>
</evidence>
<reference evidence="4" key="1">
    <citation type="submission" date="2023-05" db="EMBL/GenBank/DDBJ databases">
        <title>Limnohabitans sp. strain HM2-2 Genome sequencing and assembly.</title>
        <authorList>
            <person name="Jung Y."/>
        </authorList>
    </citation>
    <scope>NUCLEOTIDE SEQUENCE</scope>
    <source>
        <strain evidence="4">HM2-2</strain>
    </source>
</reference>
<dbReference type="EC" id="1.1.99.14" evidence="4"/>
<protein>
    <submittedName>
        <fullName evidence="4">Glycolate oxidase subunit GlcE</fullName>
        <ecNumber evidence="4">1.1.99.14</ecNumber>
    </submittedName>
</protein>
<dbReference type="NCBIfam" id="NF008439">
    <property type="entry name" value="PRK11282.1"/>
    <property type="match status" value="1"/>
</dbReference>
<dbReference type="RefSeq" id="WP_283224897.1">
    <property type="nucleotide sequence ID" value="NZ_JASGBH010000008.1"/>
</dbReference>
<proteinExistence type="predicted"/>
<dbReference type="SUPFAM" id="SSF55103">
    <property type="entry name" value="FAD-linked oxidases, C-terminal domain"/>
    <property type="match status" value="1"/>
</dbReference>
<dbReference type="Pfam" id="PF01565">
    <property type="entry name" value="FAD_binding_4"/>
    <property type="match status" value="1"/>
</dbReference>
<sequence>MEAQLNSLIDAVRQAGADGRVLRLRGGGSKDFWGQSLTGDVLDTRGYRGIVSYEPSELVVTVRGGTPLAELEAALAEKGQCLAFEPPHFGEGATVGGMVAAGLSGPARATAGAVRDYVLGARFINGLGEHLTFGGQVMKNVAGYDVSRLMAGSWGTLGLITEVSLKVLPVAPAEATLMCAGLPQKTALDLLHRWGGQPLPLNASAWVRDTTAQPVADYLFVRLRGAVAAVQSATTRMAADAVAHGAQVTVMDNSEAAADWRASGEQTLPFFEAPAPDACLWRLSVPQTAPVLDVPGLDHPSQYIEWQGAQRWLWAPASAAVPLRELAQSVGGHATLFRASATHAEVDKIAGVNTPLDAVQERIQQKLQQQFDPKGVFATGRMHTF</sequence>
<keyword evidence="1" id="KW-0285">Flavoprotein</keyword>
<evidence type="ECO:0000313" key="4">
    <source>
        <dbReference type="EMBL" id="MDI9234543.1"/>
    </source>
</evidence>
<comment type="caution">
    <text evidence="4">The sequence shown here is derived from an EMBL/GenBank/DDBJ whole genome shotgun (WGS) entry which is preliminary data.</text>
</comment>
<keyword evidence="2" id="KW-0274">FAD</keyword>
<accession>A0ABT6X963</accession>
<evidence type="ECO:0000313" key="5">
    <source>
        <dbReference type="Proteomes" id="UP001431902"/>
    </source>
</evidence>
<dbReference type="PROSITE" id="PS51387">
    <property type="entry name" value="FAD_PCMH"/>
    <property type="match status" value="1"/>
</dbReference>
<dbReference type="InterPro" id="IPR016166">
    <property type="entry name" value="FAD-bd_PCMH"/>
</dbReference>
<dbReference type="InterPro" id="IPR036318">
    <property type="entry name" value="FAD-bd_PCMH-like_sf"/>
</dbReference>
<dbReference type="InterPro" id="IPR016169">
    <property type="entry name" value="FAD-bd_PCMH_sub2"/>
</dbReference>
<dbReference type="InterPro" id="IPR006094">
    <property type="entry name" value="Oxid_FAD_bind_N"/>
</dbReference>
<dbReference type="Gene3D" id="3.30.465.10">
    <property type="match status" value="1"/>
</dbReference>
<keyword evidence="4" id="KW-0560">Oxidoreductase</keyword>
<dbReference type="EMBL" id="JASGBH010000008">
    <property type="protein sequence ID" value="MDI9234543.1"/>
    <property type="molecule type" value="Genomic_DNA"/>
</dbReference>
<dbReference type="PANTHER" id="PTHR11748:SF103">
    <property type="entry name" value="GLYCOLATE OXIDASE SUBUNIT GLCE"/>
    <property type="match status" value="1"/>
</dbReference>
<dbReference type="PANTHER" id="PTHR11748">
    <property type="entry name" value="D-LACTATE DEHYDROGENASE"/>
    <property type="match status" value="1"/>
</dbReference>